<dbReference type="EMBL" id="JAPFRD010000011">
    <property type="protein sequence ID" value="MCW8109233.1"/>
    <property type="molecule type" value="Genomic_DNA"/>
</dbReference>
<dbReference type="Gene3D" id="3.30.1330.60">
    <property type="entry name" value="OmpA-like domain"/>
    <property type="match status" value="1"/>
</dbReference>
<keyword evidence="5" id="KW-1133">Transmembrane helix</keyword>
<feature type="chain" id="PRO_5045996581" evidence="6">
    <location>
        <begin position="26"/>
        <end position="238"/>
    </location>
</feature>
<evidence type="ECO:0000256" key="2">
    <source>
        <dbReference type="ARBA" id="ARBA00023136"/>
    </source>
</evidence>
<evidence type="ECO:0000256" key="3">
    <source>
        <dbReference type="ARBA" id="ARBA00023237"/>
    </source>
</evidence>
<comment type="caution">
    <text evidence="8">The sequence shown here is derived from an EMBL/GenBank/DDBJ whole genome shotgun (WGS) entry which is preliminary data.</text>
</comment>
<dbReference type="InterPro" id="IPR006665">
    <property type="entry name" value="OmpA-like"/>
</dbReference>
<name>A0ABT3P905_9ALTE</name>
<protein>
    <submittedName>
        <fullName evidence="8">Sortase-associated OmpA-like protein PdsO</fullName>
    </submittedName>
</protein>
<keyword evidence="2 4" id="KW-0472">Membrane</keyword>
<dbReference type="SUPFAM" id="SSF103088">
    <property type="entry name" value="OmpA-like"/>
    <property type="match status" value="1"/>
</dbReference>
<evidence type="ECO:0000313" key="9">
    <source>
        <dbReference type="Proteomes" id="UP001142810"/>
    </source>
</evidence>
<keyword evidence="9" id="KW-1185">Reference proteome</keyword>
<dbReference type="RefSeq" id="WP_265617979.1">
    <property type="nucleotide sequence ID" value="NZ_JAPFRD010000011.1"/>
</dbReference>
<reference evidence="8" key="1">
    <citation type="submission" date="2022-11" db="EMBL/GenBank/DDBJ databases">
        <title>Alteromonas sp. nov., isolated from sea water of the Qingdao.</title>
        <authorList>
            <person name="Wang Q."/>
        </authorList>
    </citation>
    <scope>NUCLEOTIDE SEQUENCE</scope>
    <source>
        <strain evidence="8">ASW11-7</strain>
    </source>
</reference>
<evidence type="ECO:0000313" key="8">
    <source>
        <dbReference type="EMBL" id="MCW8109233.1"/>
    </source>
</evidence>
<evidence type="ECO:0000256" key="1">
    <source>
        <dbReference type="ARBA" id="ARBA00004442"/>
    </source>
</evidence>
<feature type="domain" description="OmpA-like" evidence="7">
    <location>
        <begin position="116"/>
        <end position="231"/>
    </location>
</feature>
<keyword evidence="3" id="KW-0998">Cell outer membrane</keyword>
<feature type="signal peptide" evidence="6">
    <location>
        <begin position="1"/>
        <end position="25"/>
    </location>
</feature>
<comment type="subcellular location">
    <subcellularLocation>
        <location evidence="1">Cell outer membrane</location>
    </subcellularLocation>
</comment>
<gene>
    <name evidence="8" type="primary">pdsO</name>
    <name evidence="8" type="ORF">OPS25_12060</name>
</gene>
<evidence type="ECO:0000256" key="4">
    <source>
        <dbReference type="PROSITE-ProRule" id="PRU00473"/>
    </source>
</evidence>
<keyword evidence="6" id="KW-0732">Signal</keyword>
<evidence type="ECO:0000256" key="5">
    <source>
        <dbReference type="SAM" id="Phobius"/>
    </source>
</evidence>
<dbReference type="PRINTS" id="PR01021">
    <property type="entry name" value="OMPADOMAIN"/>
</dbReference>
<evidence type="ECO:0000259" key="7">
    <source>
        <dbReference type="PROSITE" id="PS51123"/>
    </source>
</evidence>
<dbReference type="InterPro" id="IPR036737">
    <property type="entry name" value="OmpA-like_sf"/>
</dbReference>
<dbReference type="PANTHER" id="PTHR30329">
    <property type="entry name" value="STATOR ELEMENT OF FLAGELLAR MOTOR COMPLEX"/>
    <property type="match status" value="1"/>
</dbReference>
<dbReference type="Proteomes" id="UP001142810">
    <property type="component" value="Unassembled WGS sequence"/>
</dbReference>
<dbReference type="InterPro" id="IPR006664">
    <property type="entry name" value="OMP_bac"/>
</dbReference>
<dbReference type="PROSITE" id="PS51123">
    <property type="entry name" value="OMPA_2"/>
    <property type="match status" value="1"/>
</dbReference>
<dbReference type="Pfam" id="PF00691">
    <property type="entry name" value="OmpA"/>
    <property type="match status" value="1"/>
</dbReference>
<dbReference type="NCBIfam" id="TIGR03789">
    <property type="entry name" value="pdsO"/>
    <property type="match status" value="1"/>
</dbReference>
<proteinExistence type="predicted"/>
<sequence length="238" mass="25297">MKFSIKQTLIALSISALFLPTSVMADSAEDHAQDKSVAIGLGAGAVVGAIVAGPVGAGVAAIIGAMLGNESIQKENLKKKETELATSKKTLNQLKATNYALTEQVRAAEIAMAPAIETAALALEQAVQFKTGSYSIEPGYGEQLKLIASALTRNQKLHVRITGHADSRGDEDYNEALSMQRALSVKQFLTQAGVNEDQIITESVGEKFAATATIEEAFFDRKVVMEISDEPEKLTASR</sequence>
<dbReference type="CDD" id="cd07185">
    <property type="entry name" value="OmpA_C-like"/>
    <property type="match status" value="1"/>
</dbReference>
<keyword evidence="5" id="KW-0812">Transmembrane</keyword>
<dbReference type="InterPro" id="IPR050330">
    <property type="entry name" value="Bact_OuterMem_StrucFunc"/>
</dbReference>
<feature type="transmembrane region" description="Helical" evidence="5">
    <location>
        <begin position="41"/>
        <end position="68"/>
    </location>
</feature>
<dbReference type="InterPro" id="IPR022511">
    <property type="entry name" value="PdsO"/>
</dbReference>
<dbReference type="PANTHER" id="PTHR30329:SF21">
    <property type="entry name" value="LIPOPROTEIN YIAD-RELATED"/>
    <property type="match status" value="1"/>
</dbReference>
<organism evidence="8 9">
    <name type="scientific">Alteromonas aquimaris</name>
    <dbReference type="NCBI Taxonomy" id="2998417"/>
    <lineage>
        <taxon>Bacteria</taxon>
        <taxon>Pseudomonadati</taxon>
        <taxon>Pseudomonadota</taxon>
        <taxon>Gammaproteobacteria</taxon>
        <taxon>Alteromonadales</taxon>
        <taxon>Alteromonadaceae</taxon>
        <taxon>Alteromonas/Salinimonas group</taxon>
        <taxon>Alteromonas</taxon>
    </lineage>
</organism>
<accession>A0ABT3P905</accession>
<evidence type="ECO:0000256" key="6">
    <source>
        <dbReference type="SAM" id="SignalP"/>
    </source>
</evidence>